<sequence>MEKQNNMDETLESSYSIRILRDGTMNILSAMLNRPKVILTNEGLPRYWKGLAELCGIETFLIANLEFPKDSTRETLRLWTEKCNEATIRQLIEYLERLDRFDVVDDIGASIAEDIQFHKQHPNTYRLQPATPTLPPFLDPDRRILTTDDLLNLERNAPLTKYDAFILFAEDDIQFATKVIERMEKQYNLKFCAKQRDLVVGTLEHPAIITLISERCDKLIAILSPSFFNSPINKFFLNFTQHISIEQRKIIPCLYKPCPVLPPEVRCLFMLDYTNSRMLCNFWDKLYESITNHKPPSNTNVSGDDPPRQLIIKTNSHRDHNSRPRPPNNHSVKFSSLVDLTNTDSDQILLDPNLNPSTSANSLGSTTYSETMDRRKIKPKVSWFRKMFQKYRKMYRNSNQHI</sequence>
<dbReference type="InterPro" id="IPR000488">
    <property type="entry name" value="Death_dom"/>
</dbReference>
<dbReference type="PROSITE" id="PS50017">
    <property type="entry name" value="DEATH_DOMAIN"/>
    <property type="match status" value="1"/>
</dbReference>
<keyword evidence="8" id="KW-1185">Reference proteome</keyword>
<reference evidence="7 8" key="1">
    <citation type="submission" date="2023-03" db="EMBL/GenBank/DDBJ databases">
        <title>Genome insight into feeding habits of ladybird beetles.</title>
        <authorList>
            <person name="Li H.-S."/>
            <person name="Huang Y.-H."/>
            <person name="Pang H."/>
        </authorList>
    </citation>
    <scope>NUCLEOTIDE SEQUENCE [LARGE SCALE GENOMIC DNA]</scope>
    <source>
        <strain evidence="7">SYSU_2023b</strain>
        <tissue evidence="7">Whole body</tissue>
    </source>
</reference>
<organism evidence="7 8">
    <name type="scientific">Henosepilachna vigintioctopunctata</name>
    <dbReference type="NCBI Taxonomy" id="420089"/>
    <lineage>
        <taxon>Eukaryota</taxon>
        <taxon>Metazoa</taxon>
        <taxon>Ecdysozoa</taxon>
        <taxon>Arthropoda</taxon>
        <taxon>Hexapoda</taxon>
        <taxon>Insecta</taxon>
        <taxon>Pterygota</taxon>
        <taxon>Neoptera</taxon>
        <taxon>Endopterygota</taxon>
        <taxon>Coleoptera</taxon>
        <taxon>Polyphaga</taxon>
        <taxon>Cucujiformia</taxon>
        <taxon>Coccinelloidea</taxon>
        <taxon>Coccinellidae</taxon>
        <taxon>Epilachninae</taxon>
        <taxon>Epilachnini</taxon>
        <taxon>Henosepilachna</taxon>
    </lineage>
</organism>
<dbReference type="Pfam" id="PF00531">
    <property type="entry name" value="Death"/>
    <property type="match status" value="1"/>
</dbReference>
<dbReference type="GO" id="GO:0043123">
    <property type="term" value="P:positive regulation of canonical NF-kappaB signal transduction"/>
    <property type="evidence" value="ECO:0007669"/>
    <property type="project" value="InterPro"/>
</dbReference>
<gene>
    <name evidence="7" type="ORF">WA026_019615</name>
</gene>
<dbReference type="GO" id="GO:0005886">
    <property type="term" value="C:plasma membrane"/>
    <property type="evidence" value="ECO:0007669"/>
    <property type="project" value="TreeGrafter"/>
</dbReference>
<comment type="caution">
    <text evidence="7">The sequence shown here is derived from an EMBL/GenBank/DDBJ whole genome shotgun (WGS) entry which is preliminary data.</text>
</comment>
<evidence type="ECO:0000313" key="8">
    <source>
        <dbReference type="Proteomes" id="UP001431783"/>
    </source>
</evidence>
<dbReference type="InterPro" id="IPR017281">
    <property type="entry name" value="Myelin_different_resp_MyD88"/>
</dbReference>
<keyword evidence="2" id="KW-0963">Cytoplasm</keyword>
<dbReference type="InterPro" id="IPR000157">
    <property type="entry name" value="TIR_dom"/>
</dbReference>
<dbReference type="EMBL" id="JARQZJ010000013">
    <property type="protein sequence ID" value="KAK9872830.1"/>
    <property type="molecule type" value="Genomic_DNA"/>
</dbReference>
<name>A0AAW1TR57_9CUCU</name>
<dbReference type="GO" id="GO:0005737">
    <property type="term" value="C:cytoplasm"/>
    <property type="evidence" value="ECO:0007669"/>
    <property type="project" value="UniProtKB-SubCell"/>
</dbReference>
<protein>
    <submittedName>
        <fullName evidence="7">Uncharacterized protein</fullName>
    </submittedName>
</protein>
<dbReference type="PANTHER" id="PTHR15079:SF3">
    <property type="entry name" value="MYELOID DIFFERENTIATION PRIMARY RESPONSE PROTEIN MYD88"/>
    <property type="match status" value="1"/>
</dbReference>
<evidence type="ECO:0000259" key="5">
    <source>
        <dbReference type="PROSITE" id="PS50017"/>
    </source>
</evidence>
<dbReference type="AlphaFoldDB" id="A0AAW1TR57"/>
<dbReference type="SUPFAM" id="SSF52200">
    <property type="entry name" value="Toll/Interleukin receptor TIR domain"/>
    <property type="match status" value="1"/>
</dbReference>
<comment type="subcellular location">
    <subcellularLocation>
        <location evidence="1">Cytoplasm</location>
    </subcellularLocation>
</comment>
<evidence type="ECO:0000256" key="2">
    <source>
        <dbReference type="ARBA" id="ARBA00022490"/>
    </source>
</evidence>
<evidence type="ECO:0000259" key="6">
    <source>
        <dbReference type="PROSITE" id="PS50104"/>
    </source>
</evidence>
<keyword evidence="3" id="KW-0395">Inflammatory response</keyword>
<dbReference type="GO" id="GO:0070976">
    <property type="term" value="F:TIR domain binding"/>
    <property type="evidence" value="ECO:0007669"/>
    <property type="project" value="InterPro"/>
</dbReference>
<dbReference type="Proteomes" id="UP001431783">
    <property type="component" value="Unassembled WGS sequence"/>
</dbReference>
<dbReference type="GO" id="GO:0045087">
    <property type="term" value="P:innate immune response"/>
    <property type="evidence" value="ECO:0007669"/>
    <property type="project" value="TreeGrafter"/>
</dbReference>
<dbReference type="InterPro" id="IPR011029">
    <property type="entry name" value="DEATH-like_dom_sf"/>
</dbReference>
<feature type="region of interest" description="Disordered" evidence="4">
    <location>
        <begin position="348"/>
        <end position="371"/>
    </location>
</feature>
<dbReference type="PANTHER" id="PTHR15079">
    <property type="entry name" value="MYD88"/>
    <property type="match status" value="1"/>
</dbReference>
<evidence type="ECO:0000256" key="4">
    <source>
        <dbReference type="SAM" id="MobiDB-lite"/>
    </source>
</evidence>
<dbReference type="GO" id="GO:0008063">
    <property type="term" value="P:Toll signaling pathway"/>
    <property type="evidence" value="ECO:0007669"/>
    <property type="project" value="TreeGrafter"/>
</dbReference>
<dbReference type="SMART" id="SM00255">
    <property type="entry name" value="TIR"/>
    <property type="match status" value="1"/>
</dbReference>
<evidence type="ECO:0000313" key="7">
    <source>
        <dbReference type="EMBL" id="KAK9872830.1"/>
    </source>
</evidence>
<dbReference type="InterPro" id="IPR035897">
    <property type="entry name" value="Toll_tir_struct_dom_sf"/>
</dbReference>
<feature type="domain" description="TIR" evidence="6">
    <location>
        <begin position="160"/>
        <end position="290"/>
    </location>
</feature>
<evidence type="ECO:0000256" key="3">
    <source>
        <dbReference type="ARBA" id="ARBA00023198"/>
    </source>
</evidence>
<feature type="compositionally biased region" description="Polar residues" evidence="4">
    <location>
        <begin position="354"/>
        <end position="370"/>
    </location>
</feature>
<evidence type="ECO:0000256" key="1">
    <source>
        <dbReference type="ARBA" id="ARBA00004496"/>
    </source>
</evidence>
<dbReference type="Gene3D" id="1.10.533.10">
    <property type="entry name" value="Death Domain, Fas"/>
    <property type="match status" value="1"/>
</dbReference>
<dbReference type="GO" id="GO:0035325">
    <property type="term" value="F:Toll-like receptor binding"/>
    <property type="evidence" value="ECO:0007669"/>
    <property type="project" value="TreeGrafter"/>
</dbReference>
<dbReference type="SUPFAM" id="SSF47986">
    <property type="entry name" value="DEATH domain"/>
    <property type="match status" value="1"/>
</dbReference>
<dbReference type="GO" id="GO:0034142">
    <property type="term" value="P:toll-like receptor 4 signaling pathway"/>
    <property type="evidence" value="ECO:0007669"/>
    <property type="project" value="TreeGrafter"/>
</dbReference>
<proteinExistence type="predicted"/>
<accession>A0AAW1TR57</accession>
<feature type="region of interest" description="Disordered" evidence="4">
    <location>
        <begin position="294"/>
        <end position="334"/>
    </location>
</feature>
<dbReference type="GO" id="GO:0050830">
    <property type="term" value="P:defense response to Gram-positive bacterium"/>
    <property type="evidence" value="ECO:0007669"/>
    <property type="project" value="TreeGrafter"/>
</dbReference>
<dbReference type="PROSITE" id="PS50104">
    <property type="entry name" value="TIR"/>
    <property type="match status" value="1"/>
</dbReference>
<dbReference type="GO" id="GO:0002755">
    <property type="term" value="P:MyD88-dependent toll-like receptor signaling pathway"/>
    <property type="evidence" value="ECO:0007669"/>
    <property type="project" value="InterPro"/>
</dbReference>
<feature type="domain" description="Death" evidence="5">
    <location>
        <begin position="48"/>
        <end position="111"/>
    </location>
</feature>
<dbReference type="Gene3D" id="3.40.50.10140">
    <property type="entry name" value="Toll/interleukin-1 receptor homology (TIR) domain"/>
    <property type="match status" value="1"/>
</dbReference>